<keyword evidence="2" id="KW-1185">Reference proteome</keyword>
<dbReference type="EMBL" id="AMZN01000093">
    <property type="protein sequence ID" value="ELR68750.1"/>
    <property type="molecule type" value="Genomic_DNA"/>
</dbReference>
<reference evidence="1 2" key="1">
    <citation type="submission" date="2012-12" db="EMBL/GenBank/DDBJ databases">
        <title>Genome assembly of Fulvivirga imtechensis AK7.</title>
        <authorList>
            <person name="Nupur N."/>
            <person name="Khatri I."/>
            <person name="Kumar R."/>
            <person name="Subramanian S."/>
            <person name="Pinnaka A."/>
        </authorList>
    </citation>
    <scope>NUCLEOTIDE SEQUENCE [LARGE SCALE GENOMIC DNA]</scope>
    <source>
        <strain evidence="1 2">AK7</strain>
    </source>
</reference>
<accession>L8JIY5</accession>
<protein>
    <submittedName>
        <fullName evidence="1">Uncharacterized protein</fullName>
    </submittedName>
</protein>
<dbReference type="STRING" id="1237149.C900_05846"/>
<proteinExistence type="predicted"/>
<evidence type="ECO:0000313" key="1">
    <source>
        <dbReference type="EMBL" id="ELR68750.1"/>
    </source>
</evidence>
<dbReference type="Proteomes" id="UP000011135">
    <property type="component" value="Unassembled WGS sequence"/>
</dbReference>
<comment type="caution">
    <text evidence="1">The sequence shown here is derived from an EMBL/GenBank/DDBJ whole genome shotgun (WGS) entry which is preliminary data.</text>
</comment>
<dbReference type="AlphaFoldDB" id="L8JIY5"/>
<gene>
    <name evidence="1" type="ORF">C900_05846</name>
</gene>
<name>L8JIY5_9BACT</name>
<sequence length="40" mass="4409">MKYVMLSLIAAFIIMQFPCLDKSVSEFSDADDSSPVPVRG</sequence>
<organism evidence="1 2">
    <name type="scientific">Fulvivirga imtechensis AK7</name>
    <dbReference type="NCBI Taxonomy" id="1237149"/>
    <lineage>
        <taxon>Bacteria</taxon>
        <taxon>Pseudomonadati</taxon>
        <taxon>Bacteroidota</taxon>
        <taxon>Cytophagia</taxon>
        <taxon>Cytophagales</taxon>
        <taxon>Fulvivirgaceae</taxon>
        <taxon>Fulvivirga</taxon>
    </lineage>
</organism>
<evidence type="ECO:0000313" key="2">
    <source>
        <dbReference type="Proteomes" id="UP000011135"/>
    </source>
</evidence>